<dbReference type="STRING" id="1220554.GCA_001552135_05658"/>
<organism evidence="1 2">
    <name type="scientific">Actinomadura chibensis</name>
    <dbReference type="NCBI Taxonomy" id="392828"/>
    <lineage>
        <taxon>Bacteria</taxon>
        <taxon>Bacillati</taxon>
        <taxon>Actinomycetota</taxon>
        <taxon>Actinomycetes</taxon>
        <taxon>Streptosporangiales</taxon>
        <taxon>Thermomonosporaceae</taxon>
        <taxon>Actinomadura</taxon>
    </lineage>
</organism>
<dbReference type="AlphaFoldDB" id="A0A5D0NMZ0"/>
<dbReference type="InterPro" id="IPR001680">
    <property type="entry name" value="WD40_rpt"/>
</dbReference>
<dbReference type="SUPFAM" id="SSF63829">
    <property type="entry name" value="Calcium-dependent phosphotriesterase"/>
    <property type="match status" value="1"/>
</dbReference>
<proteinExistence type="predicted"/>
<accession>A0A5D0NMZ0</accession>
<evidence type="ECO:0000313" key="2">
    <source>
        <dbReference type="Proteomes" id="UP000323380"/>
    </source>
</evidence>
<dbReference type="RefSeq" id="WP_067897919.1">
    <property type="nucleotide sequence ID" value="NZ_VSFG01000003.1"/>
</dbReference>
<name>A0A5D0NMZ0_9ACTN</name>
<dbReference type="Proteomes" id="UP000323380">
    <property type="component" value="Unassembled WGS sequence"/>
</dbReference>
<evidence type="ECO:0000313" key="1">
    <source>
        <dbReference type="EMBL" id="TYB45638.1"/>
    </source>
</evidence>
<dbReference type="Pfam" id="PF00400">
    <property type="entry name" value="WD40"/>
    <property type="match status" value="1"/>
</dbReference>
<evidence type="ECO:0008006" key="3">
    <source>
        <dbReference type="Google" id="ProtNLM"/>
    </source>
</evidence>
<dbReference type="InterPro" id="IPR015943">
    <property type="entry name" value="WD40/YVTN_repeat-like_dom_sf"/>
</dbReference>
<dbReference type="Gene3D" id="2.130.10.10">
    <property type="entry name" value="YVTN repeat-like/Quinoprotein amine dehydrogenase"/>
    <property type="match status" value="2"/>
</dbReference>
<dbReference type="EMBL" id="VSFG01000003">
    <property type="protein sequence ID" value="TYB45638.1"/>
    <property type="molecule type" value="Genomic_DNA"/>
</dbReference>
<gene>
    <name evidence="1" type="ORF">FXF69_19645</name>
</gene>
<keyword evidence="2" id="KW-1185">Reference proteome</keyword>
<reference evidence="1 2" key="1">
    <citation type="submission" date="2019-08" db="EMBL/GenBank/DDBJ databases">
        <title>Actinomadura sp. nov. CYP1-5 isolated from mountain soil.</title>
        <authorList>
            <person name="Songsumanus A."/>
            <person name="Kuncharoen N."/>
            <person name="Kudo T."/>
            <person name="Yuki M."/>
            <person name="Igarashi Y."/>
            <person name="Tanasupawat S."/>
        </authorList>
    </citation>
    <scope>NUCLEOTIDE SEQUENCE [LARGE SCALE GENOMIC DNA]</scope>
    <source>
        <strain evidence="1 2">JCM 14158</strain>
    </source>
</reference>
<protein>
    <recommendedName>
        <fullName evidence="3">WD40 repeat domain-containing protein</fullName>
    </recommendedName>
</protein>
<comment type="caution">
    <text evidence="1">The sequence shown here is derived from an EMBL/GenBank/DDBJ whole genome shotgun (WGS) entry which is preliminary data.</text>
</comment>
<sequence>MAERRRAERWTARSAKRGPLGRWAEGRLFRAAGDGDAAARAGVVEIARTAGHRLRDRAAATVAGWWVETRDPSLRRVVVETGAVAEGQPGRLLTLALHDRLDEWLMSEVRWASALLTDTDAGVRAAAAAACENATGPMLRALWSLYTEPGMPLRDALLRNGTPPPDSALNVLWNEWLTVPSPGAGDALLRWGRPATAGRSVPRTVVAVGNDRDVLLRAPNRAALLDEIVRADDHPLHDIAVAKFHALRDRVLTDQLCERALADHAAARFCAAHRLAPSDPVRRALFYLLTGQPEQLRALDPDAGLLSLAYAAAPAGDRARVRDAMLTAGDLDLVRVIVGDDRRARVTAMPAAEARYLAERLAERRDWPALWALVQDLPVTAAIELVRLFDGWLPRTDEERRLFGLLRAADPAEVATGAASLGGLRRTAVPQASLLFHGRVNDVSFAPDGPFLAVAGMTKAAGVFDLRTAELVARYDAFNSSVGRVLHLGDGTLIAGEQPNHGQAECRLLRCSPGRVRELHTTSGAVTSLALTRRDGSFAAATRTGDLLLGAPGGKPRVRPLAQLGLGRRQWPRLITAHRDSGRIALLGRSVHVLDAAAEGATTLFPGTSLVHAEFLDAETMVCARQDGTITRAPLGTAQDAANVPAAGTRVPGFAGLGVQDRTGRVIVADGEGDLHLLRGAELAAAGVLAAPRPGKPTSLTLSPDGEFLALGHRDGRVDLYDLRLQTVPELIRHPVADLVPRDLALVDAFAAEPGVDGAARAALDLLRACLEHRFRFDVELGAAERLKAGEHDISL</sequence>